<evidence type="ECO:0000313" key="2">
    <source>
        <dbReference type="EMBL" id="SKC45795.1"/>
    </source>
</evidence>
<dbReference type="OrthoDB" id="9776116at2"/>
<accession>A0A1T5J2W8</accession>
<gene>
    <name evidence="2" type="ORF">SAMN02194393_00880</name>
</gene>
<dbReference type="Pfam" id="PF01882">
    <property type="entry name" value="DUF58"/>
    <property type="match status" value="1"/>
</dbReference>
<protein>
    <submittedName>
        <fullName evidence="2">Uncharacterized conserved protein (Some members contain a von Willebrand factor type A (VWA) domain)</fullName>
    </submittedName>
</protein>
<proteinExistence type="predicted"/>
<reference evidence="2 3" key="1">
    <citation type="submission" date="2017-02" db="EMBL/GenBank/DDBJ databases">
        <authorList>
            <person name="Peterson S.W."/>
        </authorList>
    </citation>
    <scope>NUCLEOTIDE SEQUENCE [LARGE SCALE GENOMIC DNA]</scope>
    <source>
        <strain evidence="2 3">M1</strain>
    </source>
</reference>
<sequence>MEKFLQEIEQIIIKRRKRLINGQIGNRKSKRIGSSQDFYGHRIYNPGDDTKKIDWKAYPRTGKFYIREFTAQKQMEINIILDCSGSMDFGNPNKFQLAELLSIGLAYISINQRDKLNIYTINKDVEILRKNLNNKYDFYELLNLIKDIKPKGETNFYSLSSIEKIKEGVTFIITDLFGKNFSDILDYLSSKKQDIIVIHLMAPQEIKPDFSGELKLIDKETGESRKILLTQGIKEKYKKKIRNFIEDNKKICDYRDVKYVFSPSDSQPINIIAKAVEVI</sequence>
<dbReference type="PANTHER" id="PTHR33608:SF7">
    <property type="entry name" value="DUF58 DOMAIN-CONTAINING PROTEIN"/>
    <property type="match status" value="1"/>
</dbReference>
<name>A0A1T5J2W8_9FIRM</name>
<dbReference type="PANTHER" id="PTHR33608">
    <property type="entry name" value="BLL2464 PROTEIN"/>
    <property type="match status" value="1"/>
</dbReference>
<evidence type="ECO:0000259" key="1">
    <source>
        <dbReference type="Pfam" id="PF01882"/>
    </source>
</evidence>
<dbReference type="InterPro" id="IPR036465">
    <property type="entry name" value="vWFA_dom_sf"/>
</dbReference>
<dbReference type="EMBL" id="FUZT01000002">
    <property type="protein sequence ID" value="SKC45795.1"/>
    <property type="molecule type" value="Genomic_DNA"/>
</dbReference>
<dbReference type="Gene3D" id="3.40.50.410">
    <property type="entry name" value="von Willebrand factor, type A domain"/>
    <property type="match status" value="1"/>
</dbReference>
<dbReference type="RefSeq" id="WP_079489652.1">
    <property type="nucleotide sequence ID" value="NZ_FUZT01000002.1"/>
</dbReference>
<dbReference type="InterPro" id="IPR002881">
    <property type="entry name" value="DUF58"/>
</dbReference>
<dbReference type="AlphaFoldDB" id="A0A1T5J2W8"/>
<keyword evidence="3" id="KW-1185">Reference proteome</keyword>
<dbReference type="SUPFAM" id="SSF53300">
    <property type="entry name" value="vWA-like"/>
    <property type="match status" value="1"/>
</dbReference>
<organism evidence="2 3">
    <name type="scientific">Maledivibacter halophilus</name>
    <dbReference type="NCBI Taxonomy" id="36842"/>
    <lineage>
        <taxon>Bacteria</taxon>
        <taxon>Bacillati</taxon>
        <taxon>Bacillota</taxon>
        <taxon>Clostridia</taxon>
        <taxon>Peptostreptococcales</taxon>
        <taxon>Caminicellaceae</taxon>
        <taxon>Maledivibacter</taxon>
    </lineage>
</organism>
<dbReference type="STRING" id="36842.SAMN02194393_00880"/>
<feature type="domain" description="DUF58" evidence="1">
    <location>
        <begin position="42"/>
        <end position="242"/>
    </location>
</feature>
<dbReference type="Proteomes" id="UP000190285">
    <property type="component" value="Unassembled WGS sequence"/>
</dbReference>
<evidence type="ECO:0000313" key="3">
    <source>
        <dbReference type="Proteomes" id="UP000190285"/>
    </source>
</evidence>